<dbReference type="GO" id="GO:0000150">
    <property type="term" value="F:DNA strand exchange activity"/>
    <property type="evidence" value="ECO:0007669"/>
    <property type="project" value="InterPro"/>
</dbReference>
<keyword evidence="3" id="KW-1185">Reference proteome</keyword>
<protein>
    <submittedName>
        <fullName evidence="2">Serine type site-specific recombinase</fullName>
    </submittedName>
</protein>
<dbReference type="EMBL" id="CP002530">
    <property type="protein sequence ID" value="ADY38033.1"/>
    <property type="molecule type" value="Genomic_DNA"/>
</dbReference>
<dbReference type="GO" id="GO:0003677">
    <property type="term" value="F:DNA binding"/>
    <property type="evidence" value="ECO:0007669"/>
    <property type="project" value="InterPro"/>
</dbReference>
<dbReference type="OrthoDB" id="1067950at2"/>
<accession>F0R7I9</accession>
<dbReference type="eggNOG" id="ENOG5033SR8">
    <property type="taxonomic scope" value="Bacteria"/>
</dbReference>
<dbReference type="AlphaFoldDB" id="F0R7I9"/>
<dbReference type="STRING" id="667015.Bacsa_3509"/>
<proteinExistence type="predicted"/>
<dbReference type="Gene3D" id="3.40.50.1390">
    <property type="entry name" value="Resolvase, N-terminal catalytic domain"/>
    <property type="match status" value="1"/>
</dbReference>
<organism evidence="2 3">
    <name type="scientific">Phocaeicola salanitronis (strain DSM 18170 / JCM 13657 / CCUG 60908 / BL78)</name>
    <name type="common">Bacteroides salanitronis</name>
    <dbReference type="NCBI Taxonomy" id="667015"/>
    <lineage>
        <taxon>Bacteria</taxon>
        <taxon>Pseudomonadati</taxon>
        <taxon>Bacteroidota</taxon>
        <taxon>Bacteroidia</taxon>
        <taxon>Bacteroidales</taxon>
        <taxon>Bacteroidaceae</taxon>
        <taxon>Phocaeicola</taxon>
    </lineage>
</organism>
<sequence length="195" mass="22081">MAIIGYLPYLPKYAEGAADRKWMEDFGCDRIVEEKPEEGTYRMGWDTLLASIGKGDTLVVSKLAHAVKGARQLSFFLEFCRIKSVRLVALHDGIDSGNELFPETQTSDLLRVIAQLPEEANAVRKMTSQPGRWTKGTKVLSQAAYGRVERNKRVVNMYKSGYTIDDIWKTSGFRSRSSVFRVLKDAGVELKRKKR</sequence>
<evidence type="ECO:0000313" key="2">
    <source>
        <dbReference type="EMBL" id="ADY38033.1"/>
    </source>
</evidence>
<dbReference type="KEGG" id="bsa:Bacsa_3509"/>
<dbReference type="Gene3D" id="1.10.10.60">
    <property type="entry name" value="Homeodomain-like"/>
    <property type="match status" value="1"/>
</dbReference>
<dbReference type="InterPro" id="IPR006119">
    <property type="entry name" value="Resolv_N"/>
</dbReference>
<feature type="domain" description="Resolvase/invertase-type recombinase catalytic" evidence="1">
    <location>
        <begin position="27"/>
        <end position="116"/>
    </location>
</feature>
<dbReference type="Pfam" id="PF00239">
    <property type="entry name" value="Resolvase"/>
    <property type="match status" value="1"/>
</dbReference>
<dbReference type="RefSeq" id="WP_013619389.1">
    <property type="nucleotide sequence ID" value="NC_015164.1"/>
</dbReference>
<dbReference type="InterPro" id="IPR036162">
    <property type="entry name" value="Resolvase-like_N_sf"/>
</dbReference>
<dbReference type="HOGENOM" id="CLU_1308085_0_0_10"/>
<evidence type="ECO:0000313" key="3">
    <source>
        <dbReference type="Proteomes" id="UP000007486"/>
    </source>
</evidence>
<name>F0R7I9_PHOSB</name>
<evidence type="ECO:0000259" key="1">
    <source>
        <dbReference type="Pfam" id="PF00239"/>
    </source>
</evidence>
<reference evidence="2 3" key="1">
    <citation type="journal article" date="2011" name="Stand. Genomic Sci.">
        <title>Complete genome sequence of Bacteroides salanitronis type strain (BL78).</title>
        <authorList>
            <person name="Gronow S."/>
            <person name="Held B."/>
            <person name="Lucas S."/>
            <person name="Lapidus A."/>
            <person name="Del Rio T.G."/>
            <person name="Nolan M."/>
            <person name="Tice H."/>
            <person name="Deshpande S."/>
            <person name="Cheng J.F."/>
            <person name="Pitluck S."/>
            <person name="Liolios K."/>
            <person name="Pagani I."/>
            <person name="Ivanova N."/>
            <person name="Mavromatis K."/>
            <person name="Pati A."/>
            <person name="Tapia R."/>
            <person name="Han C."/>
            <person name="Goodwin L."/>
            <person name="Chen A."/>
            <person name="Palaniappan K."/>
            <person name="Land M."/>
            <person name="Hauser L."/>
            <person name="Chang Y.J."/>
            <person name="Jeffries C.D."/>
            <person name="Brambilla E.M."/>
            <person name="Rohde M."/>
            <person name="Goker M."/>
            <person name="Detter J.C."/>
            <person name="Woyke T."/>
            <person name="Bristow J."/>
            <person name="Markowitz V."/>
            <person name="Hugenholtz P."/>
            <person name="Kyrpides N.C."/>
            <person name="Klenk H.P."/>
            <person name="Eisen J.A."/>
        </authorList>
    </citation>
    <scope>NUCLEOTIDE SEQUENCE [LARGE SCALE GENOMIC DNA]</scope>
    <source>
        <strain evidence="2 3">DSM 18170</strain>
    </source>
</reference>
<dbReference type="SUPFAM" id="SSF53041">
    <property type="entry name" value="Resolvase-like"/>
    <property type="match status" value="1"/>
</dbReference>
<dbReference type="Proteomes" id="UP000007486">
    <property type="component" value="Chromosome"/>
</dbReference>
<gene>
    <name evidence="2" type="ordered locus">Bacsa_3509</name>
</gene>